<dbReference type="AlphaFoldDB" id="A0A310SS02"/>
<dbReference type="OrthoDB" id="5783963at2759"/>
<reference evidence="2 3" key="1">
    <citation type="submission" date="2015-07" db="EMBL/GenBank/DDBJ databases">
        <title>The genome of Eufriesea mexicana.</title>
        <authorList>
            <person name="Pan H."/>
            <person name="Kapheim K."/>
        </authorList>
    </citation>
    <scope>NUCLEOTIDE SEQUENCE [LARGE SCALE GENOMIC DNA]</scope>
    <source>
        <strain evidence="2">0111107269</strain>
        <tissue evidence="2">Whole body</tissue>
    </source>
</reference>
<keyword evidence="3" id="KW-1185">Reference proteome</keyword>
<feature type="non-terminal residue" evidence="2">
    <location>
        <position position="133"/>
    </location>
</feature>
<proteinExistence type="predicted"/>
<name>A0A310SS02_9HYME</name>
<dbReference type="Proteomes" id="UP000250275">
    <property type="component" value="Unassembled WGS sequence"/>
</dbReference>
<protein>
    <submittedName>
        <fullName evidence="2">Uncharacterized protein</fullName>
    </submittedName>
</protein>
<dbReference type="EMBL" id="KQ761108">
    <property type="protein sequence ID" value="OAD58196.1"/>
    <property type="molecule type" value="Genomic_DNA"/>
</dbReference>
<feature type="compositionally biased region" description="Polar residues" evidence="1">
    <location>
        <begin position="16"/>
        <end position="26"/>
    </location>
</feature>
<organism evidence="2 3">
    <name type="scientific">Eufriesea mexicana</name>
    <dbReference type="NCBI Taxonomy" id="516756"/>
    <lineage>
        <taxon>Eukaryota</taxon>
        <taxon>Metazoa</taxon>
        <taxon>Ecdysozoa</taxon>
        <taxon>Arthropoda</taxon>
        <taxon>Hexapoda</taxon>
        <taxon>Insecta</taxon>
        <taxon>Pterygota</taxon>
        <taxon>Neoptera</taxon>
        <taxon>Endopterygota</taxon>
        <taxon>Hymenoptera</taxon>
        <taxon>Apocrita</taxon>
        <taxon>Aculeata</taxon>
        <taxon>Apoidea</taxon>
        <taxon>Anthophila</taxon>
        <taxon>Apidae</taxon>
        <taxon>Eufriesea</taxon>
    </lineage>
</organism>
<evidence type="ECO:0000256" key="1">
    <source>
        <dbReference type="SAM" id="MobiDB-lite"/>
    </source>
</evidence>
<gene>
    <name evidence="2" type="ORF">WN48_11359</name>
</gene>
<feature type="region of interest" description="Disordered" evidence="1">
    <location>
        <begin position="1"/>
        <end position="66"/>
    </location>
</feature>
<accession>A0A310SS02</accession>
<evidence type="ECO:0000313" key="2">
    <source>
        <dbReference type="EMBL" id="OAD58196.1"/>
    </source>
</evidence>
<feature type="compositionally biased region" description="Basic and acidic residues" evidence="1">
    <location>
        <begin position="33"/>
        <end position="44"/>
    </location>
</feature>
<evidence type="ECO:0000313" key="3">
    <source>
        <dbReference type="Proteomes" id="UP000250275"/>
    </source>
</evidence>
<feature type="compositionally biased region" description="Acidic residues" evidence="1">
    <location>
        <begin position="98"/>
        <end position="133"/>
    </location>
</feature>
<feature type="region of interest" description="Disordered" evidence="1">
    <location>
        <begin position="84"/>
        <end position="133"/>
    </location>
</feature>
<sequence>MALKTKKNSLADKINSLISTRPTVFNSDDETEDTKAKVVEHYNESDNSDNNFQVSQIRRQNLDSLDQVDERYKGKKISRKNIYNNDNEDFDLQNISDSENEEMDSMEEQTDDDINDSNNETEIENDDSNTEDD</sequence>
<feature type="compositionally biased region" description="Polar residues" evidence="1">
    <location>
        <begin position="48"/>
        <end position="64"/>
    </location>
</feature>